<sequence>MVYIWVEVSEKIFKSVVKRVDLVLPRTIAAPCIEAISRKTHDCLAASKRWHIPLDFHLFYLHGKLNNILTSQLKFVPSFIVFMRYLIIPISEKLRLRLPRQFQLLWLRLELQANFIEDTGFASPTTTLSLGFWKYSSAVTSSPLEKIETEIWDSSVVVTRRCTPLVVLARSMSRDVSIFTKGFGSLTLLCKMRLNKQITRVSDESGLLNQILQKVFYCFYSMNLGVDAKEKRIAKHGNLHTVHFRKKHLRMSTHKGWKESDVRESDARESEALLCRLDFPVLYSTNTTVRDLEALTVSPTAADVAPLKAKILFDFIQTRKMLQAIRPAHSILTLGRCISLTSRLTSARGNGFKYYLQDSPVCRPSFEQRPRLDIPVHIQAVDTGHFLARFGENQ</sequence>
<evidence type="ECO:0000313" key="1">
    <source>
        <dbReference type="EMBL" id="KAF2476000.1"/>
    </source>
</evidence>
<reference evidence="1" key="1">
    <citation type="journal article" date="2020" name="Stud. Mycol.">
        <title>101 Dothideomycetes genomes: a test case for predicting lifestyles and emergence of pathogens.</title>
        <authorList>
            <person name="Haridas S."/>
            <person name="Albert R."/>
            <person name="Binder M."/>
            <person name="Bloem J."/>
            <person name="Labutti K."/>
            <person name="Salamov A."/>
            <person name="Andreopoulos B."/>
            <person name="Baker S."/>
            <person name="Barry K."/>
            <person name="Bills G."/>
            <person name="Bluhm B."/>
            <person name="Cannon C."/>
            <person name="Castanera R."/>
            <person name="Culley D."/>
            <person name="Daum C."/>
            <person name="Ezra D."/>
            <person name="Gonzalez J."/>
            <person name="Henrissat B."/>
            <person name="Kuo A."/>
            <person name="Liang C."/>
            <person name="Lipzen A."/>
            <person name="Lutzoni F."/>
            <person name="Magnuson J."/>
            <person name="Mondo S."/>
            <person name="Nolan M."/>
            <person name="Ohm R."/>
            <person name="Pangilinan J."/>
            <person name="Park H.-J."/>
            <person name="Ramirez L."/>
            <person name="Alfaro M."/>
            <person name="Sun H."/>
            <person name="Tritt A."/>
            <person name="Yoshinaga Y."/>
            <person name="Zwiers L.-H."/>
            <person name="Turgeon B."/>
            <person name="Goodwin S."/>
            <person name="Spatafora J."/>
            <person name="Crous P."/>
            <person name="Grigoriev I."/>
        </authorList>
    </citation>
    <scope>NUCLEOTIDE SEQUENCE</scope>
    <source>
        <strain evidence="1">ATCC 200398</strain>
    </source>
</reference>
<comment type="caution">
    <text evidence="1">The sequence shown here is derived from an EMBL/GenBank/DDBJ whole genome shotgun (WGS) entry which is preliminary data.</text>
</comment>
<protein>
    <submittedName>
        <fullName evidence="1">Uncharacterized protein</fullName>
    </submittedName>
</protein>
<accession>A0ACB6RCE0</accession>
<dbReference type="Proteomes" id="UP000799755">
    <property type="component" value="Unassembled WGS sequence"/>
</dbReference>
<keyword evidence="2" id="KW-1185">Reference proteome</keyword>
<organism evidence="1 2">
    <name type="scientific">Lindgomyces ingoldianus</name>
    <dbReference type="NCBI Taxonomy" id="673940"/>
    <lineage>
        <taxon>Eukaryota</taxon>
        <taxon>Fungi</taxon>
        <taxon>Dikarya</taxon>
        <taxon>Ascomycota</taxon>
        <taxon>Pezizomycotina</taxon>
        <taxon>Dothideomycetes</taxon>
        <taxon>Pleosporomycetidae</taxon>
        <taxon>Pleosporales</taxon>
        <taxon>Lindgomycetaceae</taxon>
        <taxon>Lindgomyces</taxon>
    </lineage>
</organism>
<evidence type="ECO:0000313" key="2">
    <source>
        <dbReference type="Proteomes" id="UP000799755"/>
    </source>
</evidence>
<name>A0ACB6RCE0_9PLEO</name>
<gene>
    <name evidence="1" type="ORF">BDR25DRAFT_350278</name>
</gene>
<dbReference type="EMBL" id="MU003495">
    <property type="protein sequence ID" value="KAF2476000.1"/>
    <property type="molecule type" value="Genomic_DNA"/>
</dbReference>
<proteinExistence type="predicted"/>